<protein>
    <submittedName>
        <fullName evidence="1">Uncharacterized protein</fullName>
    </submittedName>
</protein>
<reference evidence="1" key="1">
    <citation type="submission" date="2021-03" db="EMBL/GenBank/DDBJ databases">
        <title>Whole genome shotgun sequence of Actinoplanes auranticolor NBRC 12245.</title>
        <authorList>
            <person name="Komaki H."/>
            <person name="Tamura T."/>
        </authorList>
    </citation>
    <scope>NUCLEOTIDE SEQUENCE</scope>
    <source>
        <strain evidence="1">NBRC 12245</strain>
    </source>
</reference>
<name>A0A919SUB4_9ACTN</name>
<dbReference type="RefSeq" id="WP_212993477.1">
    <property type="nucleotide sequence ID" value="NZ_BAABEA010000045.1"/>
</dbReference>
<evidence type="ECO:0000313" key="1">
    <source>
        <dbReference type="EMBL" id="GIM77552.1"/>
    </source>
</evidence>
<proteinExistence type="predicted"/>
<gene>
    <name evidence="1" type="ORF">Aau02nite_76410</name>
</gene>
<dbReference type="Proteomes" id="UP000681340">
    <property type="component" value="Unassembled WGS sequence"/>
</dbReference>
<dbReference type="EMBL" id="BOQL01000067">
    <property type="protein sequence ID" value="GIM77552.1"/>
    <property type="molecule type" value="Genomic_DNA"/>
</dbReference>
<accession>A0A919SUB4</accession>
<organism evidence="1 2">
    <name type="scientific">Actinoplanes auranticolor</name>
    <dbReference type="NCBI Taxonomy" id="47988"/>
    <lineage>
        <taxon>Bacteria</taxon>
        <taxon>Bacillati</taxon>
        <taxon>Actinomycetota</taxon>
        <taxon>Actinomycetes</taxon>
        <taxon>Micromonosporales</taxon>
        <taxon>Micromonosporaceae</taxon>
        <taxon>Actinoplanes</taxon>
    </lineage>
</organism>
<keyword evidence="2" id="KW-1185">Reference proteome</keyword>
<sequence>MHTVVDDHSRTVRFAVPTATGITLLGTSDLGHVWQSENLPLPSSPTAVAQLDTIDQDGNRTSVIVFVRNRALEQIWRDENSPWSAPEPLVC</sequence>
<evidence type="ECO:0000313" key="2">
    <source>
        <dbReference type="Proteomes" id="UP000681340"/>
    </source>
</evidence>
<dbReference type="AlphaFoldDB" id="A0A919SUB4"/>
<comment type="caution">
    <text evidence="1">The sequence shown here is derived from an EMBL/GenBank/DDBJ whole genome shotgun (WGS) entry which is preliminary data.</text>
</comment>